<gene>
    <name evidence="1" type="primary">PARPA_02173.1 scaffold 3480</name>
</gene>
<evidence type="ECO:0000313" key="1">
    <source>
        <dbReference type="EMBL" id="CEP08784.1"/>
    </source>
</evidence>
<evidence type="ECO:0008006" key="3">
    <source>
        <dbReference type="Google" id="ProtNLM"/>
    </source>
</evidence>
<sequence>MFARLILLKQRTEESVNDFSKRFIRTAHAAHVPDNNILARLYMNSLTKYLHVNVRTSLSSNFGPRFLEKLVSFRQVEALVIGLEVNNGGAITTAGEKDKKYSSKVKGEEHKRSSKPCVYCGKPWEHGHRCTEFLKHKEKKDKQQQVRSIRIDSAVNQWTNFANSQRSDSDKLIDEAIDSIEES</sequence>
<dbReference type="AlphaFoldDB" id="A0A0B7N0W3"/>
<name>A0A0B7N0W3_9FUNG</name>
<organism evidence="1 2">
    <name type="scientific">Parasitella parasitica</name>
    <dbReference type="NCBI Taxonomy" id="35722"/>
    <lineage>
        <taxon>Eukaryota</taxon>
        <taxon>Fungi</taxon>
        <taxon>Fungi incertae sedis</taxon>
        <taxon>Mucoromycota</taxon>
        <taxon>Mucoromycotina</taxon>
        <taxon>Mucoromycetes</taxon>
        <taxon>Mucorales</taxon>
        <taxon>Mucorineae</taxon>
        <taxon>Mucoraceae</taxon>
        <taxon>Parasitella</taxon>
    </lineage>
</organism>
<dbReference type="OrthoDB" id="2232752at2759"/>
<accession>A0A0B7N0W3</accession>
<proteinExistence type="predicted"/>
<keyword evidence="2" id="KW-1185">Reference proteome</keyword>
<dbReference type="EMBL" id="LN720394">
    <property type="protein sequence ID" value="CEP08784.1"/>
    <property type="molecule type" value="Genomic_DNA"/>
</dbReference>
<protein>
    <recommendedName>
        <fullName evidence="3">Retrotransposon gag domain-containing protein</fullName>
    </recommendedName>
</protein>
<feature type="non-terminal residue" evidence="1">
    <location>
        <position position="183"/>
    </location>
</feature>
<evidence type="ECO:0000313" key="2">
    <source>
        <dbReference type="Proteomes" id="UP000054107"/>
    </source>
</evidence>
<dbReference type="Proteomes" id="UP000054107">
    <property type="component" value="Unassembled WGS sequence"/>
</dbReference>
<reference evidence="1 2" key="1">
    <citation type="submission" date="2014-09" db="EMBL/GenBank/DDBJ databases">
        <authorList>
            <person name="Ellenberger Sabrina"/>
        </authorList>
    </citation>
    <scope>NUCLEOTIDE SEQUENCE [LARGE SCALE GENOMIC DNA]</scope>
    <source>
        <strain evidence="1 2">CBS 412.66</strain>
    </source>
</reference>
<dbReference type="STRING" id="35722.A0A0B7N0W3"/>